<evidence type="ECO:0000256" key="1">
    <source>
        <dbReference type="SAM" id="Phobius"/>
    </source>
</evidence>
<dbReference type="OrthoDB" id="5086500at2759"/>
<protein>
    <submittedName>
        <fullName evidence="2">Uncharacterized protein</fullName>
    </submittedName>
</protein>
<dbReference type="Pfam" id="PF20246">
    <property type="entry name" value="DUF6601"/>
    <property type="match status" value="1"/>
</dbReference>
<evidence type="ECO:0000313" key="2">
    <source>
        <dbReference type="EMBL" id="EWC44426.1"/>
    </source>
</evidence>
<dbReference type="InterPro" id="IPR046536">
    <property type="entry name" value="DUF6601"/>
</dbReference>
<keyword evidence="1" id="KW-0472">Membrane</keyword>
<dbReference type="EMBL" id="KI966442">
    <property type="protein sequence ID" value="EWC44426.1"/>
    <property type="molecule type" value="Genomic_DNA"/>
</dbReference>
<accession>W7HK84</accession>
<evidence type="ECO:0000313" key="3">
    <source>
        <dbReference type="Proteomes" id="UP000024837"/>
    </source>
</evidence>
<dbReference type="HOGENOM" id="CLU_043687_1_1_1"/>
<dbReference type="PANTHER" id="PTHR34414:SF1">
    <property type="entry name" value="SUBTILISIN-LIKE SERINE PROTEASE"/>
    <property type="match status" value="1"/>
</dbReference>
<organism evidence="2 3">
    <name type="scientific">Drechslerella stenobrocha 248</name>
    <dbReference type="NCBI Taxonomy" id="1043628"/>
    <lineage>
        <taxon>Eukaryota</taxon>
        <taxon>Fungi</taxon>
        <taxon>Dikarya</taxon>
        <taxon>Ascomycota</taxon>
        <taxon>Pezizomycotina</taxon>
        <taxon>Orbiliomycetes</taxon>
        <taxon>Orbiliales</taxon>
        <taxon>Orbiliaceae</taxon>
        <taxon>Drechslerella</taxon>
    </lineage>
</organism>
<dbReference type="PANTHER" id="PTHR34414">
    <property type="entry name" value="HET DOMAIN-CONTAINING PROTEIN-RELATED"/>
    <property type="match status" value="1"/>
</dbReference>
<gene>
    <name evidence="2" type="ORF">DRE_06794</name>
</gene>
<sequence length="267" mass="31375">MAPHLWLMSTHSNSSIRPLHRQRVLGRRILITESPRLHLVWYYDQIYIKPLPAYLLSHAFWQVYLLSKDSPLGNRRHAIRKAALGYIRTYRYLIRYPSDFEIAQESSARLVPVGITWHQFCAFVSEFDTIDDKDVVERYEYGELRMTRLNFYSKFLLRRSQFDYLPAQYATYFNRYFGPILFTFAAASLELSAMQVEVAVGDTLEASLFSVLPVYRWFSISVILGGIVILVMLLGRALYMYTNEWVFALGARRKWLREKRKDAANSI</sequence>
<dbReference type="AlphaFoldDB" id="W7HK84"/>
<keyword evidence="1" id="KW-1133">Transmembrane helix</keyword>
<keyword evidence="1" id="KW-0812">Transmembrane</keyword>
<feature type="transmembrane region" description="Helical" evidence="1">
    <location>
        <begin position="214"/>
        <end position="234"/>
    </location>
</feature>
<keyword evidence="3" id="KW-1185">Reference proteome</keyword>
<name>W7HK84_9PEZI</name>
<reference evidence="2 3" key="1">
    <citation type="submission" date="2013-05" db="EMBL/GenBank/DDBJ databases">
        <title>Drechslerella stenobrocha genome reveals carnivorous origination and mechanical trapping mechanism of predatory fungi.</title>
        <authorList>
            <person name="Liu X."/>
            <person name="Zhang W."/>
            <person name="Liu K."/>
        </authorList>
    </citation>
    <scope>NUCLEOTIDE SEQUENCE [LARGE SCALE GENOMIC DNA]</scope>
    <source>
        <strain evidence="2 3">248</strain>
    </source>
</reference>
<dbReference type="Proteomes" id="UP000024837">
    <property type="component" value="Unassembled WGS sequence"/>
</dbReference>
<proteinExistence type="predicted"/>